<dbReference type="Proteomes" id="UP000274772">
    <property type="component" value="Chromosome"/>
</dbReference>
<dbReference type="SUPFAM" id="SSF55729">
    <property type="entry name" value="Acyl-CoA N-acyltransferases (Nat)"/>
    <property type="match status" value="1"/>
</dbReference>
<dbReference type="GeneID" id="58051653"/>
<feature type="domain" description="N-acetyltransferase" evidence="1">
    <location>
        <begin position="1"/>
        <end position="142"/>
    </location>
</feature>
<dbReference type="PANTHER" id="PTHR13538:SF4">
    <property type="entry name" value="N-ALPHA-ACETYLTRANSFERASE 80"/>
    <property type="match status" value="1"/>
</dbReference>
<dbReference type="EMBL" id="AP018586">
    <property type="protein sequence ID" value="BBD92967.1"/>
    <property type="molecule type" value="Genomic_DNA"/>
</dbReference>
<dbReference type="RefSeq" id="WP_037541298.1">
    <property type="nucleotide sequence ID" value="NZ_AP018585.1"/>
</dbReference>
<name>A0ABM7FXX7_9STAP</name>
<evidence type="ECO:0000313" key="3">
    <source>
        <dbReference type="Proteomes" id="UP000274772"/>
    </source>
</evidence>
<protein>
    <submittedName>
        <fullName evidence="2">Acetyltransferase, GNAT family</fullName>
    </submittedName>
</protein>
<accession>A0ABM7FXX7</accession>
<dbReference type="Gene3D" id="3.40.630.30">
    <property type="match status" value="1"/>
</dbReference>
<sequence length="142" mass="16494">MFKKVLDDNMLNDCYTVRKKVFVEEQHVPLSNEIDDKESISYHIIGYKVNGEPFATARIRPIDNYSGKIERVAITKENRGLGYGIQLMEAIEEIAKDLNFKELMMHAQTQAQGFYTRLGYSTHGETFIEENIEHIIMKKTME</sequence>
<organism evidence="2 3">
    <name type="scientific">Staphylococcus caprae</name>
    <dbReference type="NCBI Taxonomy" id="29380"/>
    <lineage>
        <taxon>Bacteria</taxon>
        <taxon>Bacillati</taxon>
        <taxon>Bacillota</taxon>
        <taxon>Bacilli</taxon>
        <taxon>Bacillales</taxon>
        <taxon>Staphylococcaceae</taxon>
        <taxon>Staphylococcus</taxon>
    </lineage>
</organism>
<dbReference type="CDD" id="cd04301">
    <property type="entry name" value="NAT_SF"/>
    <property type="match status" value="1"/>
</dbReference>
<dbReference type="PANTHER" id="PTHR13538">
    <property type="entry name" value="N-ACETYLTRANSFERASE 6"/>
    <property type="match status" value="1"/>
</dbReference>
<evidence type="ECO:0000259" key="1">
    <source>
        <dbReference type="PROSITE" id="PS51186"/>
    </source>
</evidence>
<proteinExistence type="predicted"/>
<dbReference type="InterPro" id="IPR016181">
    <property type="entry name" value="Acyl_CoA_acyltransferase"/>
</dbReference>
<dbReference type="InterPro" id="IPR039840">
    <property type="entry name" value="NAA80"/>
</dbReference>
<dbReference type="InterPro" id="IPR000182">
    <property type="entry name" value="GNAT_dom"/>
</dbReference>
<evidence type="ECO:0000313" key="2">
    <source>
        <dbReference type="EMBL" id="BBD92967.1"/>
    </source>
</evidence>
<keyword evidence="3" id="KW-1185">Reference proteome</keyword>
<gene>
    <name evidence="2" type="ORF">JMUB590_1910</name>
</gene>
<dbReference type="PROSITE" id="PS51186">
    <property type="entry name" value="GNAT"/>
    <property type="match status" value="1"/>
</dbReference>
<dbReference type="Pfam" id="PF13673">
    <property type="entry name" value="Acetyltransf_10"/>
    <property type="match status" value="1"/>
</dbReference>
<reference evidence="2 3" key="1">
    <citation type="submission" date="2018-05" db="EMBL/GenBank/DDBJ databases">
        <title>Complete genome sequencing of three human clinical isolates of Staphylococcus caprae reveals virulence factors similar to those of S. epidermidis and S. capitis.</title>
        <authorList>
            <person name="Watanabe S."/>
            <person name="Cui L."/>
        </authorList>
    </citation>
    <scope>NUCLEOTIDE SEQUENCE [LARGE SCALE GENOMIC DNA]</scope>
    <source>
        <strain evidence="2 3">JMUB590</strain>
    </source>
</reference>